<reference evidence="4" key="1">
    <citation type="submission" date="2021-07" db="EMBL/GenBank/DDBJ databases">
        <title>Draft genome of Mortierella alpina, strain LL118, isolated from an aspen leaf litter sample.</title>
        <authorList>
            <person name="Yang S."/>
            <person name="Vinatzer B.A."/>
        </authorList>
    </citation>
    <scope>NUCLEOTIDE SEQUENCE</scope>
    <source>
        <strain evidence="4">LL118</strain>
    </source>
</reference>
<evidence type="ECO:0000313" key="4">
    <source>
        <dbReference type="EMBL" id="KAG9325478.1"/>
    </source>
</evidence>
<dbReference type="SMART" id="SM00737">
    <property type="entry name" value="ML"/>
    <property type="match status" value="1"/>
</dbReference>
<gene>
    <name evidence="4" type="ORF">KVV02_007509</name>
</gene>
<evidence type="ECO:0000256" key="1">
    <source>
        <dbReference type="ARBA" id="ARBA00016056"/>
    </source>
</evidence>
<dbReference type="SUPFAM" id="SSF81296">
    <property type="entry name" value="E set domains"/>
    <property type="match status" value="1"/>
</dbReference>
<name>A0A9P8CYC0_MORAP</name>
<dbReference type="Pfam" id="PF02221">
    <property type="entry name" value="E1_DerP2_DerF2"/>
    <property type="match status" value="1"/>
</dbReference>
<evidence type="ECO:0000313" key="5">
    <source>
        <dbReference type="Proteomes" id="UP000717515"/>
    </source>
</evidence>
<dbReference type="EMBL" id="JAIFTL010000039">
    <property type="protein sequence ID" value="KAG9325478.1"/>
    <property type="molecule type" value="Genomic_DNA"/>
</dbReference>
<feature type="signal peptide" evidence="2">
    <location>
        <begin position="1"/>
        <end position="18"/>
    </location>
</feature>
<evidence type="ECO:0000259" key="3">
    <source>
        <dbReference type="SMART" id="SM00737"/>
    </source>
</evidence>
<dbReference type="AlphaFoldDB" id="A0A9P8CYC0"/>
<accession>A0A9P8CYC0</accession>
<feature type="domain" description="MD-2-related lipid-recognition" evidence="3">
    <location>
        <begin position="24"/>
        <end position="145"/>
    </location>
</feature>
<proteinExistence type="predicted"/>
<dbReference type="InterPro" id="IPR014756">
    <property type="entry name" value="Ig_E-set"/>
</dbReference>
<protein>
    <recommendedName>
        <fullName evidence="1">Phosphatidylglycerol/phosphatidylinositol transfer protein</fullName>
    </recommendedName>
</protein>
<feature type="chain" id="PRO_5040409306" description="Phosphatidylglycerol/phosphatidylinositol transfer protein" evidence="2">
    <location>
        <begin position="19"/>
        <end position="152"/>
    </location>
</feature>
<comment type="caution">
    <text evidence="4">The sequence shown here is derived from an EMBL/GenBank/DDBJ whole genome shotgun (WGS) entry which is preliminary data.</text>
</comment>
<organism evidence="4 5">
    <name type="scientific">Mortierella alpina</name>
    <name type="common">Oleaginous fungus</name>
    <name type="synonym">Mortierella renispora</name>
    <dbReference type="NCBI Taxonomy" id="64518"/>
    <lineage>
        <taxon>Eukaryota</taxon>
        <taxon>Fungi</taxon>
        <taxon>Fungi incertae sedis</taxon>
        <taxon>Mucoromycota</taxon>
        <taxon>Mortierellomycotina</taxon>
        <taxon>Mortierellomycetes</taxon>
        <taxon>Mortierellales</taxon>
        <taxon>Mortierellaceae</taxon>
        <taxon>Mortierella</taxon>
    </lineage>
</organism>
<evidence type="ECO:0000256" key="2">
    <source>
        <dbReference type="SAM" id="SignalP"/>
    </source>
</evidence>
<dbReference type="InterPro" id="IPR003172">
    <property type="entry name" value="ML_dom"/>
</dbReference>
<keyword evidence="2" id="KW-0732">Signal</keyword>
<sequence length="152" mass="15638">MKSITAIAALFCLAVANAQSMPPVFNCATGPTDIVINNFTLTPYPLCIGQSVCATGTGTLLTPVVSPAKLAITGKYLGRIVYSDNHDLCALMAAQGLPCPIPTTLTSITACIQVKPSAPANIPVSLTVLATNGNNHVLFCQAANNVIAKHCA</sequence>
<dbReference type="Proteomes" id="UP000717515">
    <property type="component" value="Unassembled WGS sequence"/>
</dbReference>